<dbReference type="AlphaFoldDB" id="A0A8B6DP00"/>
<accession>A0A8B6DP00</accession>
<dbReference type="EMBL" id="UYJE01003802">
    <property type="protein sequence ID" value="VDI22564.1"/>
    <property type="molecule type" value="Genomic_DNA"/>
</dbReference>
<dbReference type="Proteomes" id="UP000596742">
    <property type="component" value="Unassembled WGS sequence"/>
</dbReference>
<evidence type="ECO:0000256" key="1">
    <source>
        <dbReference type="SAM" id="Coils"/>
    </source>
</evidence>
<evidence type="ECO:0000313" key="3">
    <source>
        <dbReference type="Proteomes" id="UP000596742"/>
    </source>
</evidence>
<dbReference type="OrthoDB" id="6168792at2759"/>
<keyword evidence="3" id="KW-1185">Reference proteome</keyword>
<feature type="coiled-coil region" evidence="1">
    <location>
        <begin position="126"/>
        <end position="153"/>
    </location>
</feature>
<proteinExistence type="predicted"/>
<name>A0A8B6DP00_MYTGA</name>
<gene>
    <name evidence="2" type="ORF">MGAL_10B011614</name>
</gene>
<protein>
    <submittedName>
        <fullName evidence="2">Uncharacterized protein</fullName>
    </submittedName>
</protein>
<organism evidence="2 3">
    <name type="scientific">Mytilus galloprovincialis</name>
    <name type="common">Mediterranean mussel</name>
    <dbReference type="NCBI Taxonomy" id="29158"/>
    <lineage>
        <taxon>Eukaryota</taxon>
        <taxon>Metazoa</taxon>
        <taxon>Spiralia</taxon>
        <taxon>Lophotrochozoa</taxon>
        <taxon>Mollusca</taxon>
        <taxon>Bivalvia</taxon>
        <taxon>Autobranchia</taxon>
        <taxon>Pteriomorphia</taxon>
        <taxon>Mytilida</taxon>
        <taxon>Mytiloidea</taxon>
        <taxon>Mytilidae</taxon>
        <taxon>Mytilinae</taxon>
        <taxon>Mytilus</taxon>
    </lineage>
</organism>
<comment type="caution">
    <text evidence="2">The sequence shown here is derived from an EMBL/GenBank/DDBJ whole genome shotgun (WGS) entry which is preliminary data.</text>
</comment>
<sequence>MGNTTHSSITSTPSITKYRNRSQLETENAHFGLPTNNHSGCTTSTIPNNENLITTEQNNQSGCKTTTSETQTSITDLPPLVLPLIPETRPEVESLLRWLCNSMDAIGRLRESVKHKLEDLKESGSRQQDRDSRRKLEAENRELRRQIAENKWRDELFRDIAKQ</sequence>
<reference evidence="2" key="1">
    <citation type="submission" date="2018-11" db="EMBL/GenBank/DDBJ databases">
        <authorList>
            <person name="Alioto T."/>
            <person name="Alioto T."/>
        </authorList>
    </citation>
    <scope>NUCLEOTIDE SEQUENCE</scope>
</reference>
<evidence type="ECO:0000313" key="2">
    <source>
        <dbReference type="EMBL" id="VDI22564.1"/>
    </source>
</evidence>
<keyword evidence="1" id="KW-0175">Coiled coil</keyword>